<keyword evidence="2" id="KW-1185">Reference proteome</keyword>
<dbReference type="Proteomes" id="UP000261580">
    <property type="component" value="Unassembled WGS sequence"/>
</dbReference>
<reference evidence="1" key="2">
    <citation type="submission" date="2025-09" db="UniProtKB">
        <authorList>
            <consortium name="Ensembl"/>
        </authorList>
    </citation>
    <scope>IDENTIFICATION</scope>
</reference>
<proteinExistence type="predicted"/>
<reference evidence="1" key="1">
    <citation type="submission" date="2025-08" db="UniProtKB">
        <authorList>
            <consortium name="Ensembl"/>
        </authorList>
    </citation>
    <scope>IDENTIFICATION</scope>
</reference>
<accession>A0A3Q4MFP8</accession>
<sequence>MQTSADLPVCILVICRGNVSFQCLPHQLFAVLYLPAVVTMDSHLRTRSSWA</sequence>
<organism evidence="1 2">
    <name type="scientific">Neolamprologus brichardi</name>
    <name type="common">Fairy cichlid</name>
    <name type="synonym">Lamprologus brichardi</name>
    <dbReference type="NCBI Taxonomy" id="32507"/>
    <lineage>
        <taxon>Eukaryota</taxon>
        <taxon>Metazoa</taxon>
        <taxon>Chordata</taxon>
        <taxon>Craniata</taxon>
        <taxon>Vertebrata</taxon>
        <taxon>Euteleostomi</taxon>
        <taxon>Actinopterygii</taxon>
        <taxon>Neopterygii</taxon>
        <taxon>Teleostei</taxon>
        <taxon>Neoteleostei</taxon>
        <taxon>Acanthomorphata</taxon>
        <taxon>Ovalentaria</taxon>
        <taxon>Cichlomorphae</taxon>
        <taxon>Cichliformes</taxon>
        <taxon>Cichlidae</taxon>
        <taxon>African cichlids</taxon>
        <taxon>Pseudocrenilabrinae</taxon>
        <taxon>Lamprologini</taxon>
        <taxon>Neolamprologus</taxon>
    </lineage>
</organism>
<evidence type="ECO:0000313" key="1">
    <source>
        <dbReference type="Ensembl" id="ENSNBRP00000008894.1"/>
    </source>
</evidence>
<protein>
    <submittedName>
        <fullName evidence="1">Uncharacterized protein</fullName>
    </submittedName>
</protein>
<dbReference type="AlphaFoldDB" id="A0A3Q4MFP8"/>
<dbReference type="Ensembl" id="ENSNBRT00000009151.1">
    <property type="protein sequence ID" value="ENSNBRP00000008894.1"/>
    <property type="gene ID" value="ENSNBRG00000006956.1"/>
</dbReference>
<dbReference type="Bgee" id="ENSNBRG00000006956">
    <property type="expression patterns" value="Expressed in brain"/>
</dbReference>
<evidence type="ECO:0000313" key="2">
    <source>
        <dbReference type="Proteomes" id="UP000261580"/>
    </source>
</evidence>
<name>A0A3Q4MFP8_NEOBR</name>